<gene>
    <name evidence="1" type="ORF">PANT1444_LOCUS1091</name>
</gene>
<sequence length="239" mass="25507">MGIAETLAVGFVARQAATALAYTRQQLGKTDRTALFAHLKPGFRVLEIGPGEGACHRHWPPGLHYTAVDAPLTKSAGRASTPLPELPELPVQATCESFSLLRGAWQELLPELASGKGRGSFDSVVVVMPSTIYFGPDQGLASGVLRTGLRLPRPRAEWETLVRTARALLAPGGTLLTTDVSSAHSLVAAALLPLSQRRPPLGEAVLRREFCGSFGRVEVVAEPVHAFDEPEIQLRAHAA</sequence>
<organism evidence="1">
    <name type="scientific">Phaeocystis antarctica</name>
    <dbReference type="NCBI Taxonomy" id="33657"/>
    <lineage>
        <taxon>Eukaryota</taxon>
        <taxon>Haptista</taxon>
        <taxon>Haptophyta</taxon>
        <taxon>Prymnesiophyceae</taxon>
        <taxon>Phaeocystales</taxon>
        <taxon>Phaeocystaceae</taxon>
        <taxon>Phaeocystis</taxon>
    </lineage>
</organism>
<dbReference type="InterPro" id="IPR029063">
    <property type="entry name" value="SAM-dependent_MTases_sf"/>
</dbReference>
<dbReference type="Gene3D" id="3.40.50.150">
    <property type="entry name" value="Vaccinia Virus protein VP39"/>
    <property type="match status" value="1"/>
</dbReference>
<name>A0A7S0DXG4_9EUKA</name>
<accession>A0A7S0DXG4</accession>
<evidence type="ECO:0000313" key="1">
    <source>
        <dbReference type="EMBL" id="CAD8468281.1"/>
    </source>
</evidence>
<reference evidence="1" key="1">
    <citation type="submission" date="2021-01" db="EMBL/GenBank/DDBJ databases">
        <authorList>
            <person name="Corre E."/>
            <person name="Pelletier E."/>
            <person name="Niang G."/>
            <person name="Scheremetjew M."/>
            <person name="Finn R."/>
            <person name="Kale V."/>
            <person name="Holt S."/>
            <person name="Cochrane G."/>
            <person name="Meng A."/>
            <person name="Brown T."/>
            <person name="Cohen L."/>
        </authorList>
    </citation>
    <scope>NUCLEOTIDE SEQUENCE</scope>
    <source>
        <strain evidence="1">CCMP1374</strain>
    </source>
</reference>
<protein>
    <submittedName>
        <fullName evidence="1">Uncharacterized protein</fullName>
    </submittedName>
</protein>
<dbReference type="AlphaFoldDB" id="A0A7S0DXG4"/>
<dbReference type="EMBL" id="HBEP01001933">
    <property type="protein sequence ID" value="CAD8468281.1"/>
    <property type="molecule type" value="Transcribed_RNA"/>
</dbReference>
<dbReference type="SUPFAM" id="SSF53335">
    <property type="entry name" value="S-adenosyl-L-methionine-dependent methyltransferases"/>
    <property type="match status" value="1"/>
</dbReference>
<proteinExistence type="predicted"/>